<gene>
    <name evidence="2" type="ORF">HKW67_21235</name>
</gene>
<evidence type="ECO:0000313" key="3">
    <source>
        <dbReference type="Proteomes" id="UP000500938"/>
    </source>
</evidence>
<keyword evidence="1" id="KW-0732">Signal</keyword>
<evidence type="ECO:0000256" key="1">
    <source>
        <dbReference type="SAM" id="SignalP"/>
    </source>
</evidence>
<dbReference type="EMBL" id="CP053085">
    <property type="protein sequence ID" value="QJR37867.1"/>
    <property type="molecule type" value="Genomic_DNA"/>
</dbReference>
<sequence>MSISSAAVVRHRAFATTFRRAAGVLGFAAASAGVASAQSAATTVAPSSPTWELRFTSGALVATGEQRNAVKDGQLSAVQLSWLVHPAIAITGTAGWARSRDRLLVNTPKLDVFTGDLGAELRPAQWFAERKVSLSPFVGAGAGVRSYNYRKLDVDATNNVAGYLAAGGELGFRRVGLRLEVRDYATGFKPLIGAGRSDTRNDVMLMAGVRFNRHHATPE</sequence>
<dbReference type="Proteomes" id="UP000500938">
    <property type="component" value="Chromosome"/>
</dbReference>
<keyword evidence="3" id="KW-1185">Reference proteome</keyword>
<reference evidence="2 3" key="1">
    <citation type="submission" date="2020-05" db="EMBL/GenBank/DDBJ databases">
        <title>Complete genome sequence of Gemmatimonas greenlandica TET16.</title>
        <authorList>
            <person name="Zeng Y."/>
        </authorList>
    </citation>
    <scope>NUCLEOTIDE SEQUENCE [LARGE SCALE GENOMIC DNA]</scope>
    <source>
        <strain evidence="2 3">TET16</strain>
    </source>
</reference>
<protein>
    <recommendedName>
        <fullName evidence="4">Outer membrane protein beta-barrel domain-containing protein</fullName>
    </recommendedName>
</protein>
<evidence type="ECO:0000313" key="2">
    <source>
        <dbReference type="EMBL" id="QJR37867.1"/>
    </source>
</evidence>
<evidence type="ECO:0008006" key="4">
    <source>
        <dbReference type="Google" id="ProtNLM"/>
    </source>
</evidence>
<feature type="chain" id="PRO_5026717297" description="Outer membrane protein beta-barrel domain-containing protein" evidence="1">
    <location>
        <begin position="38"/>
        <end position="219"/>
    </location>
</feature>
<proteinExistence type="predicted"/>
<dbReference type="Gene3D" id="2.40.160.20">
    <property type="match status" value="1"/>
</dbReference>
<dbReference type="KEGG" id="ggr:HKW67_21235"/>
<organism evidence="2 3">
    <name type="scientific">Gemmatimonas groenlandica</name>
    <dbReference type="NCBI Taxonomy" id="2732249"/>
    <lineage>
        <taxon>Bacteria</taxon>
        <taxon>Pseudomonadati</taxon>
        <taxon>Gemmatimonadota</taxon>
        <taxon>Gemmatimonadia</taxon>
        <taxon>Gemmatimonadales</taxon>
        <taxon>Gemmatimonadaceae</taxon>
        <taxon>Gemmatimonas</taxon>
    </lineage>
</organism>
<accession>A0A6M4IW92</accession>
<feature type="signal peptide" evidence="1">
    <location>
        <begin position="1"/>
        <end position="37"/>
    </location>
</feature>
<dbReference type="RefSeq" id="WP_171227303.1">
    <property type="nucleotide sequence ID" value="NZ_CP053085.1"/>
</dbReference>
<dbReference type="AlphaFoldDB" id="A0A6M4IW92"/>
<name>A0A6M4IW92_9BACT</name>